<dbReference type="InterPro" id="IPR002060">
    <property type="entry name" value="Squ/phyt_synthse"/>
</dbReference>
<dbReference type="Proteomes" id="UP000565441">
    <property type="component" value="Unassembled WGS sequence"/>
</dbReference>
<feature type="compositionally biased region" description="Basic and acidic residues" evidence="1">
    <location>
        <begin position="863"/>
        <end position="880"/>
    </location>
</feature>
<feature type="compositionally biased region" description="Acidic residues" evidence="1">
    <location>
        <begin position="884"/>
        <end position="894"/>
    </location>
</feature>
<dbReference type="SUPFAM" id="SSF48576">
    <property type="entry name" value="Terpenoid synthases"/>
    <property type="match status" value="1"/>
</dbReference>
<feature type="compositionally biased region" description="Polar residues" evidence="1">
    <location>
        <begin position="1063"/>
        <end position="1080"/>
    </location>
</feature>
<name>A0A8H5HFZ2_9AGAR</name>
<dbReference type="AlphaFoldDB" id="A0A8H5HFZ2"/>
<dbReference type="EMBL" id="JAACJP010000008">
    <property type="protein sequence ID" value="KAF5382555.1"/>
    <property type="molecule type" value="Genomic_DNA"/>
</dbReference>
<keyword evidence="3" id="KW-1185">Reference proteome</keyword>
<accession>A0A8H5HFZ2</accession>
<dbReference type="Pfam" id="PF00494">
    <property type="entry name" value="SQS_PSY"/>
    <property type="match status" value="1"/>
</dbReference>
<feature type="region of interest" description="Disordered" evidence="1">
    <location>
        <begin position="1177"/>
        <end position="1222"/>
    </location>
</feature>
<evidence type="ECO:0000313" key="2">
    <source>
        <dbReference type="EMBL" id="KAF5382555.1"/>
    </source>
</evidence>
<evidence type="ECO:0000256" key="1">
    <source>
        <dbReference type="SAM" id="MobiDB-lite"/>
    </source>
</evidence>
<feature type="region of interest" description="Disordered" evidence="1">
    <location>
        <begin position="863"/>
        <end position="903"/>
    </location>
</feature>
<dbReference type="Gene3D" id="1.10.600.10">
    <property type="entry name" value="Farnesyl Diphosphate Synthase"/>
    <property type="match status" value="1"/>
</dbReference>
<proteinExistence type="predicted"/>
<dbReference type="OrthoDB" id="270318at2759"/>
<feature type="region of interest" description="Disordered" evidence="1">
    <location>
        <begin position="1057"/>
        <end position="1102"/>
    </location>
</feature>
<evidence type="ECO:0000313" key="3">
    <source>
        <dbReference type="Proteomes" id="UP000565441"/>
    </source>
</evidence>
<feature type="compositionally biased region" description="Acidic residues" evidence="1">
    <location>
        <begin position="1194"/>
        <end position="1206"/>
    </location>
</feature>
<protein>
    <submittedName>
        <fullName evidence="2">Uncharacterized protein</fullName>
    </submittedName>
</protein>
<sequence length="1222" mass="139106">MLSCTRRHRLQILSKRIFKNSHSCCRSLATSSNAEQSATNPVEYCKDLVRNHDYEGFLTSHFYPMDVRGGYFALKAFSVELAMVQEHVSNHTIGKMRMQFWRDAIKGINEGKPPRHPIALALHETSQRANLSAYHLKRIVDARDAELNTPTHLTGDSLIAHAESTSSTVLYLLLSLLSLPSSALSHAASHLGAAQTITTLIRALPFHAKNGRMIIPAEITAKHGVKQEDVFRYGPSAEGIEDAVFEFATLANDHLLTARDMLKEEGMGGKVPPRAMPVFMAGVPIGNFLGRLEKANFDAFTPGLQLKDWKLPWQMWRSYYKRHRRPNLLGHGRPHFIRYLCHQHNNPILLVAGLADEQPFVLAAAYVLLRFLHSLADPRPRAEVTTMERLCDEVIQLIFYELVDPGPLTLVSKRFHRFSQDPYVRAHYFLTHYGPTEAMFYALGRGKILTERVLDILLTSGAHLSRYLIQVSMHHYFFAQSHFVKTPWVRNIPLGVFTYFLKLAVDMYGDIPRGKGEDDGSLFNTFLKESRLTPTLKSVGWETIKEILETYNFIPFCNKDPLMSQFPLALAIEPRLLPYAVKNGFNMDSKYRDFVFRKMFERPTSTSETLPEEIAHNVRELCKLDPTMFVSRTVAAEVCMEAKVNIGGYSALKTLDKSGDLRFELATLVEDLIKTFIKTRSICWPTTIETLRYLYADFPSSDPTVRLVILITFFSATENLHCSPSAIHVKLEALNLIPLTRKDVLNILVNPFVDRYQVLLDYAQWGMGEKEHGAKGMTMKEFKELVGEIISRCLEVACKGKLLKKLQEGYPFVSDAILAAVLEKHQIDIEDLPAWEDREACGRFEARLCRDYTKYAFDGGDDMFKEGGEGETSGDRKEVVQSDESMEGDDEESDHGEADASMDLGSISQESLTTMIRHDEVAPVRARRRMQYLSGLWIDSSGKLPYPHDPLPVGRWIKTEFGPRSRITSIFMTHAVINDNANMLHNFFLCTGDTYRGSSFMRVPVTLKHFQMLARLGKTPNLFMYHEIEEGTEFYIDEEDYLQADKVEGKRKAVKAETASAPLCSSSRVKQESPSSSTSGVRRRKRPRRSATSVKSYAVPDSDDEAIADEEDIVTRPRPVESHVQKWITHLGELLKEEQRKFRDKKKKMEMLSEPGTKARVTKSDFFKSLSSNLRNLRRAEDEKRMSLYGPEILQDEFSDDDDDDDYRQKARTKKRKTTKSS</sequence>
<comment type="caution">
    <text evidence="2">The sequence shown here is derived from an EMBL/GenBank/DDBJ whole genome shotgun (WGS) entry which is preliminary data.</text>
</comment>
<organism evidence="2 3">
    <name type="scientific">Tricholomella constricta</name>
    <dbReference type="NCBI Taxonomy" id="117010"/>
    <lineage>
        <taxon>Eukaryota</taxon>
        <taxon>Fungi</taxon>
        <taxon>Dikarya</taxon>
        <taxon>Basidiomycota</taxon>
        <taxon>Agaricomycotina</taxon>
        <taxon>Agaricomycetes</taxon>
        <taxon>Agaricomycetidae</taxon>
        <taxon>Agaricales</taxon>
        <taxon>Tricholomatineae</taxon>
        <taxon>Lyophyllaceae</taxon>
        <taxon>Tricholomella</taxon>
    </lineage>
</organism>
<dbReference type="InterPro" id="IPR008949">
    <property type="entry name" value="Isoprenoid_synthase_dom_sf"/>
</dbReference>
<reference evidence="2 3" key="1">
    <citation type="journal article" date="2020" name="ISME J.">
        <title>Uncovering the hidden diversity of litter-decomposition mechanisms in mushroom-forming fungi.</title>
        <authorList>
            <person name="Floudas D."/>
            <person name="Bentzer J."/>
            <person name="Ahren D."/>
            <person name="Johansson T."/>
            <person name="Persson P."/>
            <person name="Tunlid A."/>
        </authorList>
    </citation>
    <scope>NUCLEOTIDE SEQUENCE [LARGE SCALE GENOMIC DNA]</scope>
    <source>
        <strain evidence="2 3">CBS 661.87</strain>
    </source>
</reference>
<gene>
    <name evidence="2" type="ORF">D9615_002846</name>
</gene>
<feature type="compositionally biased region" description="Basic residues" evidence="1">
    <location>
        <begin position="1210"/>
        <end position="1222"/>
    </location>
</feature>